<gene>
    <name evidence="1" type="ORF">ACFFHW_01410</name>
</gene>
<comment type="caution">
    <text evidence="1">The sequence shown here is derived from an EMBL/GenBank/DDBJ whole genome shotgun (WGS) entry which is preliminary data.</text>
</comment>
<evidence type="ECO:0000313" key="1">
    <source>
        <dbReference type="EMBL" id="MFC0266663.1"/>
    </source>
</evidence>
<organism evidence="1 2">
    <name type="scientific">Kushneria aurantia</name>
    <dbReference type="NCBI Taxonomy" id="504092"/>
    <lineage>
        <taxon>Bacteria</taxon>
        <taxon>Pseudomonadati</taxon>
        <taxon>Pseudomonadota</taxon>
        <taxon>Gammaproteobacteria</taxon>
        <taxon>Oceanospirillales</taxon>
        <taxon>Halomonadaceae</taxon>
        <taxon>Kushneria</taxon>
    </lineage>
</organism>
<dbReference type="EMBL" id="JBHLVX010000005">
    <property type="protein sequence ID" value="MFC0266663.1"/>
    <property type="molecule type" value="Genomic_DNA"/>
</dbReference>
<proteinExistence type="predicted"/>
<name>A0ABV6FZ43_9GAMM</name>
<dbReference type="InterPro" id="IPR010412">
    <property type="entry name" value="DUF1007"/>
</dbReference>
<reference evidence="1 2" key="1">
    <citation type="submission" date="2024-09" db="EMBL/GenBank/DDBJ databases">
        <authorList>
            <person name="Sun Q."/>
            <person name="Mori K."/>
        </authorList>
    </citation>
    <scope>NUCLEOTIDE SEQUENCE [LARGE SCALE GENOMIC DNA]</scope>
    <source>
        <strain evidence="1 2">CCM 7415</strain>
    </source>
</reference>
<evidence type="ECO:0000313" key="2">
    <source>
        <dbReference type="Proteomes" id="UP001589814"/>
    </source>
</evidence>
<sequence>MALIMLLVAGAAMAHPHGWVDYRVAVVFDDSSRVVAFKQYWLLDPFQSLTLTEGLGSVEGTTLQQGLDAVGQEIAANLNTNGNLTHLFSGERELKVGDIEHYTTRLDNDRVEFAFELPLDEPLPPTEPLRWQIYDPTYYIEFLHSDRSDTPVVLENAPAGCKSEIIAADPDPAKVAAAAALDADEQPEDEKIGRFFAETGVMTCPAP</sequence>
<dbReference type="Pfam" id="PF06226">
    <property type="entry name" value="DUF1007"/>
    <property type="match status" value="1"/>
</dbReference>
<accession>A0ABV6FZ43</accession>
<keyword evidence="2" id="KW-1185">Reference proteome</keyword>
<protein>
    <submittedName>
        <fullName evidence="1">DUF1007 family protein</fullName>
    </submittedName>
</protein>
<dbReference type="Proteomes" id="UP001589814">
    <property type="component" value="Unassembled WGS sequence"/>
</dbReference>
<dbReference type="RefSeq" id="WP_019951277.1">
    <property type="nucleotide sequence ID" value="NZ_JBHLVX010000005.1"/>
</dbReference>